<evidence type="ECO:0000256" key="3">
    <source>
        <dbReference type="ARBA" id="ARBA00022833"/>
    </source>
</evidence>
<organism evidence="9 10">
    <name type="scientific">Clonostachys rhizophaga</name>
    <dbReference type="NCBI Taxonomy" id="160324"/>
    <lineage>
        <taxon>Eukaryota</taxon>
        <taxon>Fungi</taxon>
        <taxon>Dikarya</taxon>
        <taxon>Ascomycota</taxon>
        <taxon>Pezizomycotina</taxon>
        <taxon>Sordariomycetes</taxon>
        <taxon>Hypocreomycetidae</taxon>
        <taxon>Hypocreales</taxon>
        <taxon>Bionectriaceae</taxon>
        <taxon>Clonostachys</taxon>
    </lineage>
</organism>
<evidence type="ECO:0000256" key="4">
    <source>
        <dbReference type="ARBA" id="ARBA00023015"/>
    </source>
</evidence>
<dbReference type="CDD" id="cd00067">
    <property type="entry name" value="GAL4"/>
    <property type="match status" value="1"/>
</dbReference>
<dbReference type="GO" id="GO:0045944">
    <property type="term" value="P:positive regulation of transcription by RNA polymerase II"/>
    <property type="evidence" value="ECO:0007669"/>
    <property type="project" value="TreeGrafter"/>
</dbReference>
<dbReference type="Pfam" id="PF04082">
    <property type="entry name" value="Fungal_trans"/>
    <property type="match status" value="1"/>
</dbReference>
<protein>
    <recommendedName>
        <fullName evidence="8">Zn(2)-C6 fungal-type domain-containing protein</fullName>
    </recommendedName>
</protein>
<dbReference type="EMBL" id="CABFNQ020000760">
    <property type="protein sequence ID" value="CAH0039107.1"/>
    <property type="molecule type" value="Genomic_DNA"/>
</dbReference>
<dbReference type="GO" id="GO:0008270">
    <property type="term" value="F:zinc ion binding"/>
    <property type="evidence" value="ECO:0007669"/>
    <property type="project" value="InterPro"/>
</dbReference>
<feature type="domain" description="Zn(2)-C6 fungal-type" evidence="8">
    <location>
        <begin position="4"/>
        <end position="34"/>
    </location>
</feature>
<dbReference type="InterPro" id="IPR001138">
    <property type="entry name" value="Zn2Cys6_DnaBD"/>
</dbReference>
<proteinExistence type="predicted"/>
<evidence type="ECO:0000313" key="9">
    <source>
        <dbReference type="EMBL" id="CAH0039107.1"/>
    </source>
</evidence>
<dbReference type="SUPFAM" id="SSF57701">
    <property type="entry name" value="Zn2/Cys6 DNA-binding domain"/>
    <property type="match status" value="1"/>
</dbReference>
<dbReference type="Proteomes" id="UP000696573">
    <property type="component" value="Unassembled WGS sequence"/>
</dbReference>
<dbReference type="CDD" id="cd12148">
    <property type="entry name" value="fungal_TF_MHR"/>
    <property type="match status" value="1"/>
</dbReference>
<dbReference type="Gene3D" id="4.10.240.10">
    <property type="entry name" value="Zn(2)-C6 fungal-type DNA-binding domain"/>
    <property type="match status" value="1"/>
</dbReference>
<dbReference type="PROSITE" id="PS50048">
    <property type="entry name" value="ZN2_CY6_FUNGAL_2"/>
    <property type="match status" value="1"/>
</dbReference>
<comment type="subcellular location">
    <subcellularLocation>
        <location evidence="1">Nucleus</location>
    </subcellularLocation>
</comment>
<keyword evidence="4" id="KW-0805">Transcription regulation</keyword>
<comment type="caution">
    <text evidence="9">The sequence shown here is derived from an EMBL/GenBank/DDBJ whole genome shotgun (WGS) entry which is preliminary data.</text>
</comment>
<keyword evidence="5" id="KW-0238">DNA-binding</keyword>
<dbReference type="PANTHER" id="PTHR47782:SF12">
    <property type="entry name" value="ZN(II)2CYS6 TRANSCRIPTION FACTOR (EUROFUNG)"/>
    <property type="match status" value="1"/>
</dbReference>
<keyword evidence="10" id="KW-1185">Reference proteome</keyword>
<keyword evidence="6" id="KW-0804">Transcription</keyword>
<dbReference type="OrthoDB" id="189997at2759"/>
<keyword evidence="3" id="KW-0862">Zinc</keyword>
<dbReference type="InterPro" id="IPR036864">
    <property type="entry name" value="Zn2-C6_fun-type_DNA-bd_sf"/>
</dbReference>
<dbReference type="InterPro" id="IPR007219">
    <property type="entry name" value="XnlR_reg_dom"/>
</dbReference>
<keyword evidence="7" id="KW-0539">Nucleus</keyword>
<gene>
    <name evidence="9" type="ORF">CRHIZ90672A_00006465</name>
</gene>
<dbReference type="InterPro" id="IPR052202">
    <property type="entry name" value="Yeast_MetPath_Reg"/>
</dbReference>
<evidence type="ECO:0000256" key="1">
    <source>
        <dbReference type="ARBA" id="ARBA00004123"/>
    </source>
</evidence>
<dbReference type="AlphaFoldDB" id="A0A9N9W2L2"/>
<name>A0A9N9W2L2_9HYPO</name>
<dbReference type="SMART" id="SM00066">
    <property type="entry name" value="GAL4"/>
    <property type="match status" value="1"/>
</dbReference>
<evidence type="ECO:0000259" key="8">
    <source>
        <dbReference type="PROSITE" id="PS50048"/>
    </source>
</evidence>
<dbReference type="GO" id="GO:0043565">
    <property type="term" value="F:sequence-specific DNA binding"/>
    <property type="evidence" value="ECO:0007669"/>
    <property type="project" value="TreeGrafter"/>
</dbReference>
<evidence type="ECO:0000256" key="2">
    <source>
        <dbReference type="ARBA" id="ARBA00022723"/>
    </source>
</evidence>
<keyword evidence="2" id="KW-0479">Metal-binding</keyword>
<dbReference type="Pfam" id="PF00172">
    <property type="entry name" value="Zn_clus"/>
    <property type="match status" value="1"/>
</dbReference>
<reference evidence="9" key="1">
    <citation type="submission" date="2021-10" db="EMBL/GenBank/DDBJ databases">
        <authorList>
            <person name="Piombo E."/>
        </authorList>
    </citation>
    <scope>NUCLEOTIDE SEQUENCE</scope>
</reference>
<evidence type="ECO:0000256" key="5">
    <source>
        <dbReference type="ARBA" id="ARBA00023125"/>
    </source>
</evidence>
<evidence type="ECO:0000256" key="7">
    <source>
        <dbReference type="ARBA" id="ARBA00023242"/>
    </source>
</evidence>
<accession>A0A9N9W2L2</accession>
<evidence type="ECO:0000313" key="10">
    <source>
        <dbReference type="Proteomes" id="UP000696573"/>
    </source>
</evidence>
<dbReference type="PANTHER" id="PTHR47782">
    <property type="entry name" value="ZN(II)2CYS6 TRANSCRIPTION FACTOR (EUROFUNG)-RELATED"/>
    <property type="match status" value="1"/>
</dbReference>
<sequence>MLPTCTRCRTRRIKCDSQLPACANCTKGESECTFRDEAVQEDIPRSSNSSVTSSDQPLHVYAPGPGSDLNLDLSFPSLITMTTFETLQVAHDLSDLEIPSELEATLPNPPPLERSILSPFILRSLLGRYNRYVHSQYPILEPDTLSNDGANFKKLANNQKVRILMACAIAAAREACRAPIWKAYAQVCRDWASELISPTISTEDKDSLSIILLLVVYELADSTRGLIWELLDLATRTCLQLGWLHAPQFTDQSSSILNEGSQKQFKAPSLDQQRLVSVLRDINGYVDQLPILPQTLCLILVPHLYRNRSLQSIYHRPSMMDALKFTTSDKEDLFSAHIQLYDQIYGSGRIYETQGCPCVGEASTLLEKIGTFQGNQDIVNETILLFLPVCVRHKQCIFCFQEPDGDFTQKTMGALRLRVASAASNLITSVHSLSMGSEGFISPFLGSARAFVSGCCIATAIAKRWIVVADFYKDILRCTEILTHFAPHWKGGFRYLHIWRSILVPLELS</sequence>
<dbReference type="PROSITE" id="PS00463">
    <property type="entry name" value="ZN2_CY6_FUNGAL_1"/>
    <property type="match status" value="1"/>
</dbReference>
<dbReference type="GO" id="GO:0006351">
    <property type="term" value="P:DNA-templated transcription"/>
    <property type="evidence" value="ECO:0007669"/>
    <property type="project" value="InterPro"/>
</dbReference>
<dbReference type="GO" id="GO:0000981">
    <property type="term" value="F:DNA-binding transcription factor activity, RNA polymerase II-specific"/>
    <property type="evidence" value="ECO:0007669"/>
    <property type="project" value="InterPro"/>
</dbReference>
<evidence type="ECO:0000256" key="6">
    <source>
        <dbReference type="ARBA" id="ARBA00023163"/>
    </source>
</evidence>
<dbReference type="GO" id="GO:0005634">
    <property type="term" value="C:nucleus"/>
    <property type="evidence" value="ECO:0007669"/>
    <property type="project" value="UniProtKB-SubCell"/>
</dbReference>